<dbReference type="RefSeq" id="WP_254160188.1">
    <property type="nucleotide sequence ID" value="NZ_JAHESF010000002.1"/>
</dbReference>
<dbReference type="Pfam" id="PF14135">
    <property type="entry name" value="DUF4302"/>
    <property type="match status" value="1"/>
</dbReference>
<protein>
    <submittedName>
        <fullName evidence="2">DUF4302 domain-containing protein</fullName>
    </submittedName>
</protein>
<evidence type="ECO:0000313" key="3">
    <source>
        <dbReference type="Proteomes" id="UP001319200"/>
    </source>
</evidence>
<evidence type="ECO:0000256" key="1">
    <source>
        <dbReference type="SAM" id="SignalP"/>
    </source>
</evidence>
<feature type="signal peptide" evidence="1">
    <location>
        <begin position="1"/>
        <end position="17"/>
    </location>
</feature>
<dbReference type="Proteomes" id="UP001319200">
    <property type="component" value="Unassembled WGS sequence"/>
</dbReference>
<dbReference type="AlphaFoldDB" id="A0AAP2DHE6"/>
<dbReference type="EMBL" id="JAHESF010000002">
    <property type="protein sequence ID" value="MBT1695644.1"/>
    <property type="molecule type" value="Genomic_DNA"/>
</dbReference>
<keyword evidence="1" id="KW-0732">Signal</keyword>
<reference evidence="2 3" key="1">
    <citation type="submission" date="2021-05" db="EMBL/GenBank/DDBJ databases">
        <title>A Polyphasic approach of four new species of the genus Ohtaekwangia: Ohtaekwangia histidinii sp. nov., Ohtaekwangia cretensis sp. nov., Ohtaekwangia indiensis sp. nov., Ohtaekwangia reichenbachii sp. nov. from diverse environment.</title>
        <authorList>
            <person name="Octaviana S."/>
        </authorList>
    </citation>
    <scope>NUCLEOTIDE SEQUENCE [LARGE SCALE GENOMIC DNA]</scope>
    <source>
        <strain evidence="2 3">PWU4</strain>
    </source>
</reference>
<proteinExistence type="predicted"/>
<dbReference type="PROSITE" id="PS51257">
    <property type="entry name" value="PROKAR_LIPOPROTEIN"/>
    <property type="match status" value="1"/>
</dbReference>
<name>A0AAP2DHE6_9BACT</name>
<feature type="chain" id="PRO_5043040302" evidence="1">
    <location>
        <begin position="18"/>
        <end position="439"/>
    </location>
</feature>
<keyword evidence="3" id="KW-1185">Reference proteome</keyword>
<dbReference type="InterPro" id="IPR025396">
    <property type="entry name" value="DUF4302"/>
</dbReference>
<comment type="caution">
    <text evidence="2">The sequence shown here is derived from an EMBL/GenBank/DDBJ whole genome shotgun (WGS) entry which is preliminary data.</text>
</comment>
<evidence type="ECO:0000313" key="2">
    <source>
        <dbReference type="EMBL" id="MBT1695644.1"/>
    </source>
</evidence>
<sequence>MKKNLQYLSLLMLVAFAACQDDEDEAIMGRPEERIAQILKEHRQQLVSSPYGWKGFVFPELGGGFSFHFTFNEEGRVSMMADINEDCASKLFESSYRLEAVQRPSLFFDTYSYLHILSDPDPDTLGGQIGKGLRSDFEFAFESTHGDTIRLKGNQHDTPLILIKASQEEAQAFKSGKVNTITHGAAAYAKSTPFSYLQSSDGKRLNTSFNLEERLFSLSFKQADSLNITTVPFGYTARGIFLQKPVRYRNITFQEVFFDTVKNVWYVEVDGTRMEVVSSTDPTLPLHLLLGVDFSVISVPAKKIEGWSQTFNTLRQNVVATLADNGIGLYEIEFDFNTANKTMNINVIIRSLSNGNYFLAQYPYTYTKSPDGVFRFSPYDEPNGNGEYIKPVMDALLYYFDTYRFRMEYYKTETGYAAEMKCVEKASFSFTGNFGSAWF</sequence>
<accession>A0AAP2DHE6</accession>
<organism evidence="2 3">
    <name type="scientific">Chryseosolibacter histidini</name>
    <dbReference type="NCBI Taxonomy" id="2782349"/>
    <lineage>
        <taxon>Bacteria</taxon>
        <taxon>Pseudomonadati</taxon>
        <taxon>Bacteroidota</taxon>
        <taxon>Cytophagia</taxon>
        <taxon>Cytophagales</taxon>
        <taxon>Chryseotaleaceae</taxon>
        <taxon>Chryseosolibacter</taxon>
    </lineage>
</organism>
<gene>
    <name evidence="2" type="ORF">KK083_02070</name>
</gene>